<evidence type="ECO:0000313" key="4">
    <source>
        <dbReference type="Proteomes" id="UP000500970"/>
    </source>
</evidence>
<dbReference type="Proteomes" id="UP000500970">
    <property type="component" value="Chromosome"/>
</dbReference>
<dbReference type="SUPFAM" id="SSF51230">
    <property type="entry name" value="Single hybrid motif"/>
    <property type="match status" value="1"/>
</dbReference>
<dbReference type="Gene3D" id="2.40.50.100">
    <property type="match status" value="1"/>
</dbReference>
<dbReference type="FunFam" id="2.40.50.100:FF:000003">
    <property type="entry name" value="Acetyl-CoA carboxylase biotin carboxyl carrier protein"/>
    <property type="match status" value="1"/>
</dbReference>
<proteinExistence type="predicted"/>
<dbReference type="RefSeq" id="WP_173146328.1">
    <property type="nucleotide sequence ID" value="NZ_CP053985.1"/>
</dbReference>
<dbReference type="PROSITE" id="PS50968">
    <property type="entry name" value="BIOTINYL_LIPOYL"/>
    <property type="match status" value="1"/>
</dbReference>
<protein>
    <submittedName>
        <fullName evidence="3">Biotin/lipoyl-binding carrier protein</fullName>
    </submittedName>
</protein>
<dbReference type="Pfam" id="PF00364">
    <property type="entry name" value="Biotin_lipoyl"/>
    <property type="match status" value="1"/>
</dbReference>
<dbReference type="PANTHER" id="PTHR45266:SF3">
    <property type="entry name" value="OXALOACETATE DECARBOXYLASE ALPHA CHAIN"/>
    <property type="match status" value="1"/>
</dbReference>
<organism evidence="3 4">
    <name type="scientific">Achromobacter pestifer</name>
    <dbReference type="NCBI Taxonomy" id="1353889"/>
    <lineage>
        <taxon>Bacteria</taxon>
        <taxon>Pseudomonadati</taxon>
        <taxon>Pseudomonadota</taxon>
        <taxon>Betaproteobacteria</taxon>
        <taxon>Burkholderiales</taxon>
        <taxon>Alcaligenaceae</taxon>
        <taxon>Achromobacter</taxon>
    </lineage>
</organism>
<reference evidence="3 4" key="1">
    <citation type="submission" date="2020-05" db="EMBL/GenBank/DDBJ databases">
        <title>FDA dAtabase for Regulatory Grade micrObial Sequences (FDA-ARGOS): Supporting development and validation of Infectious Disease Dx tests.</title>
        <authorList>
            <person name="Sproer C."/>
            <person name="Gronow S."/>
            <person name="Severitt S."/>
            <person name="Schroder I."/>
            <person name="Tallon L."/>
            <person name="Sadzewicz L."/>
            <person name="Zhao X."/>
            <person name="Vavikolanu K."/>
            <person name="Mehta A."/>
            <person name="Aluvathingal J."/>
            <person name="Nadendla S."/>
            <person name="Myers T."/>
            <person name="Yan Y."/>
            <person name="Sichtig H."/>
        </authorList>
    </citation>
    <scope>NUCLEOTIDE SEQUENCE [LARGE SCALE GENOMIC DNA]</scope>
    <source>
        <strain evidence="3 4">FDAARGOS_790</strain>
    </source>
</reference>
<dbReference type="AlphaFoldDB" id="A0A7D4E0U2"/>
<dbReference type="InterPro" id="IPR000089">
    <property type="entry name" value="Biotin_lipoyl"/>
</dbReference>
<dbReference type="PANTHER" id="PTHR45266">
    <property type="entry name" value="OXALOACETATE DECARBOXYLASE ALPHA CHAIN"/>
    <property type="match status" value="1"/>
</dbReference>
<evidence type="ECO:0000313" key="3">
    <source>
        <dbReference type="EMBL" id="QKH37487.1"/>
    </source>
</evidence>
<keyword evidence="1" id="KW-0092">Biotin</keyword>
<evidence type="ECO:0000256" key="1">
    <source>
        <dbReference type="ARBA" id="ARBA00023267"/>
    </source>
</evidence>
<feature type="domain" description="Lipoyl-binding" evidence="2">
    <location>
        <begin position="1"/>
        <end position="72"/>
    </location>
</feature>
<accession>A0A7D4E0U2</accession>
<dbReference type="CDD" id="cd06850">
    <property type="entry name" value="biotinyl_domain"/>
    <property type="match status" value="1"/>
</dbReference>
<dbReference type="InterPro" id="IPR050709">
    <property type="entry name" value="Biotin_Carboxyl_Carrier/Decarb"/>
</dbReference>
<evidence type="ECO:0000259" key="2">
    <source>
        <dbReference type="PROSITE" id="PS50968"/>
    </source>
</evidence>
<sequence>MSTHEVRSEIAGSVWKIAVAAGARVAEGDVLVILESMKMEIPVTAPRSGVVADIRVAEGQSVEEDQVVVMLGESA</sequence>
<dbReference type="InterPro" id="IPR011053">
    <property type="entry name" value="Single_hybrid_motif"/>
</dbReference>
<gene>
    <name evidence="3" type="ORF">FOC84_22160</name>
</gene>
<name>A0A7D4E0U2_9BURK</name>
<dbReference type="NCBIfam" id="NF004547">
    <property type="entry name" value="PRK05889.1"/>
    <property type="match status" value="1"/>
</dbReference>
<dbReference type="EMBL" id="CP053985">
    <property type="protein sequence ID" value="QKH37487.1"/>
    <property type="molecule type" value="Genomic_DNA"/>
</dbReference>
<dbReference type="KEGG" id="apes:FOC84_22160"/>
<keyword evidence="4" id="KW-1185">Reference proteome</keyword>